<evidence type="ECO:0000256" key="7">
    <source>
        <dbReference type="ARBA" id="ARBA00022840"/>
    </source>
</evidence>
<evidence type="ECO:0000256" key="6">
    <source>
        <dbReference type="ARBA" id="ARBA00022839"/>
    </source>
</evidence>
<dbReference type="EC" id="5.6.2.4" evidence="12"/>
<reference evidence="18 19" key="1">
    <citation type="submission" date="2007-09" db="EMBL/GenBank/DDBJ databases">
        <title>Draft genome sequence of Eubacterium dolichum (DSM 3991).</title>
        <authorList>
            <person name="Sudarsanam P."/>
            <person name="Ley R."/>
            <person name="Guruge J."/>
            <person name="Turnbaugh P.J."/>
            <person name="Mahowald M."/>
            <person name="Liep D."/>
            <person name="Gordon J."/>
        </authorList>
    </citation>
    <scope>NUCLEOTIDE SEQUENCE [LARGE SCALE GENOMIC DNA]</scope>
    <source>
        <strain evidence="18 19">DSM 3991</strain>
    </source>
</reference>
<dbReference type="HOGENOM" id="CLU_001114_3_0_9"/>
<keyword evidence="5 14" id="KW-0347">Helicase</keyword>
<dbReference type="PROSITE" id="PS51198">
    <property type="entry name" value="UVRD_HELICASE_ATP_BIND"/>
    <property type="match status" value="1"/>
</dbReference>
<sequence>MMIYIGTEVNKMPKWNAQQKKAIETKQKNILVSASAGSGKTTVLIARLMDLVMKDHISIDEICAMTFTEAAANEMKKRLASELQKAYAAAQSMEEKAFITKQLTNLQTAHISTIHSFCLSIIQKYYYIIGLSKKRIANIMDNAAMTHYQDAAMSQAFQRQYEQQDPIFLELCMMFSSRPENDDMLQKTIAKLATTASSKADSDAWLNRLCDTYSSCKQINDLPKELLDYFYDYLTIQSLRYQELLNSLLERYRLRYYEEEKKHALLQAKCDLLPTLFEALKNRNYMDYRQLFINICHGIVPTSPDKEDKEYTRLRKESQELEDSLLAILYREDTLIRDMTKLAPYVQKLVCMCQDYRQSYAALKAKHEMIDFDDMEHFALAILQANQGSIAKLYREQFVEIMVDEFQDSNDVQNSLVQLICRENNVFRVGDIKQSIYSFRHAKPDLMKSLIEQKGENDEVIYLSNNYRSKKMIVDFNNELFKILMNMDRFSCSYRKEDDVDTGVPAQEENNVPICFHAIFHDEIKEAQQLIVAKNTLKANYIANQIIHIKDKEKRQWKDFVVLVRSNARKDNLKAAFDELNIPYFIDIKYGFYQSSSVQVILSTLKALCNPHDDISFVACMMSPLWNYSAQAMAEIKLKKDKQESYYRYMSKHTPDELADFEALRQKRYTYKLHEIINQLFLFHDYYAKHTSIQEKTNLDLLFEKAIQFEAKEAGSLESFLAQIDQIQDAQTAEAIPVGSEADVVRVMSIHQSKGLQFPVVFLWSSDKQTPIEFKDFCILDAELGIGMKAMELPKRYVRTTLPRIAMEHKKDKEELEEEMRILYVATTRAQQQMHIVDCILSLEPYRHPLTTSDIYKRKGYTAWILQAFLSMQSPLFTLKEVHHLWENQVQTKQATTYKKLPIYTKEASSWRLSTASEQNINTTEPFQWKQKNDGTIYGSAMHKLVELSQGKSLTPKEYKALAETINFTLHDSDIKKLNALQSNPIYQNALQVWHSYEMPFNVAIHDEILHGYMDFVSIGEQDIILIDFKTDATLDAQELTKHYREQLHTYQRALQALYPQHQIHAYLYSFALNQMLPIQ</sequence>
<keyword evidence="7 14" id="KW-0067">ATP-binding</keyword>
<evidence type="ECO:0000256" key="15">
    <source>
        <dbReference type="SAM" id="Coils"/>
    </source>
</evidence>
<dbReference type="InterPro" id="IPR011335">
    <property type="entry name" value="Restrct_endonuc-II-like"/>
</dbReference>
<dbReference type="GO" id="GO:0043138">
    <property type="term" value="F:3'-5' DNA helicase activity"/>
    <property type="evidence" value="ECO:0007669"/>
    <property type="project" value="UniProtKB-EC"/>
</dbReference>
<proteinExistence type="predicted"/>
<feature type="domain" description="UvrD-like helicase ATP-binding" evidence="16">
    <location>
        <begin position="13"/>
        <end position="470"/>
    </location>
</feature>
<gene>
    <name evidence="18" type="ORF">EUBDOL_00781</name>
</gene>
<dbReference type="InterPro" id="IPR014017">
    <property type="entry name" value="DNA_helicase_UvrD-like_C"/>
</dbReference>
<dbReference type="PANTHER" id="PTHR11070">
    <property type="entry name" value="UVRD / RECB / PCRA DNA HELICASE FAMILY MEMBER"/>
    <property type="match status" value="1"/>
</dbReference>
<dbReference type="InterPro" id="IPR038726">
    <property type="entry name" value="PDDEXK_AddAB-type"/>
</dbReference>
<evidence type="ECO:0000259" key="16">
    <source>
        <dbReference type="PROSITE" id="PS51198"/>
    </source>
</evidence>
<dbReference type="EMBL" id="ABAW02000018">
    <property type="protein sequence ID" value="EDP11603.1"/>
    <property type="molecule type" value="Genomic_DNA"/>
</dbReference>
<keyword evidence="4 14" id="KW-0378">Hydrolase</keyword>
<dbReference type="STRING" id="428127.EUBDOL_00781"/>
<dbReference type="eggNOG" id="COG1074">
    <property type="taxonomic scope" value="Bacteria"/>
</dbReference>
<dbReference type="SUPFAM" id="SSF52540">
    <property type="entry name" value="P-loop containing nucleoside triphosphate hydrolases"/>
    <property type="match status" value="1"/>
</dbReference>
<dbReference type="PANTHER" id="PTHR11070:SF48">
    <property type="entry name" value="ATP-DEPENDENT HELICASE_NUCLEASE SUBUNIT A"/>
    <property type="match status" value="1"/>
</dbReference>
<evidence type="ECO:0000256" key="4">
    <source>
        <dbReference type="ARBA" id="ARBA00022801"/>
    </source>
</evidence>
<keyword evidence="1" id="KW-0540">Nuclease</keyword>
<dbReference type="Pfam" id="PF12705">
    <property type="entry name" value="PDDEXK_1"/>
    <property type="match status" value="1"/>
</dbReference>
<dbReference type="GO" id="GO:0005829">
    <property type="term" value="C:cytosol"/>
    <property type="evidence" value="ECO:0007669"/>
    <property type="project" value="TreeGrafter"/>
</dbReference>
<dbReference type="InterPro" id="IPR011604">
    <property type="entry name" value="PDDEXK-like_dom_sf"/>
</dbReference>
<comment type="caution">
    <text evidence="18">The sequence shown here is derived from an EMBL/GenBank/DDBJ whole genome shotgun (WGS) entry which is preliminary data.</text>
</comment>
<dbReference type="InterPro" id="IPR014016">
    <property type="entry name" value="UvrD-like_ATP-bd"/>
</dbReference>
<keyword evidence="9" id="KW-0234">DNA repair</keyword>
<dbReference type="GO" id="GO:0003677">
    <property type="term" value="F:DNA binding"/>
    <property type="evidence" value="ECO:0007669"/>
    <property type="project" value="UniProtKB-KW"/>
</dbReference>
<dbReference type="PROSITE" id="PS51217">
    <property type="entry name" value="UVRD_HELICASE_CTER"/>
    <property type="match status" value="1"/>
</dbReference>
<comment type="catalytic activity">
    <reaction evidence="11">
        <text>Couples ATP hydrolysis with the unwinding of duplex DNA by translocating in the 3'-5' direction.</text>
        <dbReference type="EC" id="5.6.2.4"/>
    </reaction>
</comment>
<keyword evidence="10" id="KW-0413">Isomerase</keyword>
<keyword evidence="8" id="KW-0238">DNA-binding</keyword>
<reference evidence="18 19" key="2">
    <citation type="submission" date="2007-09" db="EMBL/GenBank/DDBJ databases">
        <authorList>
            <person name="Fulton L."/>
            <person name="Clifton S."/>
            <person name="Fulton B."/>
            <person name="Xu J."/>
            <person name="Minx P."/>
            <person name="Pepin K.H."/>
            <person name="Johnson M."/>
            <person name="Thiruvilangam P."/>
            <person name="Bhonagiri V."/>
            <person name="Nash W.E."/>
            <person name="Mardis E.R."/>
            <person name="Wilson R.K."/>
        </authorList>
    </citation>
    <scope>NUCLEOTIDE SEQUENCE [LARGE SCALE GENOMIC DNA]</scope>
    <source>
        <strain evidence="18 19">DSM 3991</strain>
    </source>
</reference>
<evidence type="ECO:0000256" key="8">
    <source>
        <dbReference type="ARBA" id="ARBA00023125"/>
    </source>
</evidence>
<protein>
    <recommendedName>
        <fullName evidence="12">DNA 3'-5' helicase</fullName>
        <ecNumber evidence="12">5.6.2.4</ecNumber>
    </recommendedName>
</protein>
<dbReference type="Gene3D" id="3.40.50.300">
    <property type="entry name" value="P-loop containing nucleotide triphosphate hydrolases"/>
    <property type="match status" value="3"/>
</dbReference>
<keyword evidence="6" id="KW-0269">Exonuclease</keyword>
<comment type="catalytic activity">
    <reaction evidence="13">
        <text>ATP + H2O = ADP + phosphate + H(+)</text>
        <dbReference type="Rhea" id="RHEA:13065"/>
        <dbReference type="ChEBI" id="CHEBI:15377"/>
        <dbReference type="ChEBI" id="CHEBI:15378"/>
        <dbReference type="ChEBI" id="CHEBI:30616"/>
        <dbReference type="ChEBI" id="CHEBI:43474"/>
        <dbReference type="ChEBI" id="CHEBI:456216"/>
        <dbReference type="EC" id="5.6.2.4"/>
    </reaction>
</comment>
<dbReference type="Pfam" id="PF00580">
    <property type="entry name" value="UvrD-helicase"/>
    <property type="match status" value="2"/>
</dbReference>
<evidence type="ECO:0000256" key="2">
    <source>
        <dbReference type="ARBA" id="ARBA00022741"/>
    </source>
</evidence>
<evidence type="ECO:0000256" key="12">
    <source>
        <dbReference type="ARBA" id="ARBA00034808"/>
    </source>
</evidence>
<dbReference type="Gene3D" id="3.30.160.800">
    <property type="match status" value="1"/>
</dbReference>
<dbReference type="Proteomes" id="UP000004090">
    <property type="component" value="Unassembled WGS sequence"/>
</dbReference>
<keyword evidence="2 14" id="KW-0547">Nucleotide-binding</keyword>
<dbReference type="GO" id="GO:0033202">
    <property type="term" value="C:DNA helicase complex"/>
    <property type="evidence" value="ECO:0007669"/>
    <property type="project" value="TreeGrafter"/>
</dbReference>
<keyword evidence="3" id="KW-0227">DNA damage</keyword>
<dbReference type="GO" id="GO:0016887">
    <property type="term" value="F:ATP hydrolysis activity"/>
    <property type="evidence" value="ECO:0007669"/>
    <property type="project" value="RHEA"/>
</dbReference>
<dbReference type="SUPFAM" id="SSF52980">
    <property type="entry name" value="Restriction endonuclease-like"/>
    <property type="match status" value="1"/>
</dbReference>
<evidence type="ECO:0000256" key="9">
    <source>
        <dbReference type="ARBA" id="ARBA00023204"/>
    </source>
</evidence>
<feature type="coiled-coil region" evidence="15">
    <location>
        <begin position="806"/>
        <end position="833"/>
    </location>
</feature>
<dbReference type="InterPro" id="IPR000212">
    <property type="entry name" value="DNA_helicase_UvrD/REP"/>
</dbReference>
<evidence type="ECO:0000256" key="10">
    <source>
        <dbReference type="ARBA" id="ARBA00023235"/>
    </source>
</evidence>
<dbReference type="InterPro" id="IPR027417">
    <property type="entry name" value="P-loop_NTPase"/>
</dbReference>
<evidence type="ECO:0000256" key="14">
    <source>
        <dbReference type="PROSITE-ProRule" id="PRU00560"/>
    </source>
</evidence>
<organism evidence="18 19">
    <name type="scientific">Amedibacillus dolichus DSM 3991</name>
    <dbReference type="NCBI Taxonomy" id="428127"/>
    <lineage>
        <taxon>Bacteria</taxon>
        <taxon>Bacillati</taxon>
        <taxon>Bacillota</taxon>
        <taxon>Erysipelotrichia</taxon>
        <taxon>Erysipelotrichales</taxon>
        <taxon>Erysipelotrichaceae</taxon>
        <taxon>Amedibacillus</taxon>
    </lineage>
</organism>
<dbReference type="Gene3D" id="1.10.486.10">
    <property type="entry name" value="PCRA, domain 4"/>
    <property type="match status" value="1"/>
</dbReference>
<name>A8RAD7_9FIRM</name>
<feature type="binding site" evidence="14">
    <location>
        <begin position="34"/>
        <end position="41"/>
    </location>
    <ligand>
        <name>ATP</name>
        <dbReference type="ChEBI" id="CHEBI:30616"/>
    </ligand>
</feature>
<evidence type="ECO:0000256" key="11">
    <source>
        <dbReference type="ARBA" id="ARBA00034617"/>
    </source>
</evidence>
<evidence type="ECO:0000313" key="19">
    <source>
        <dbReference type="Proteomes" id="UP000004090"/>
    </source>
</evidence>
<feature type="domain" description="UvrD-like helicase C-terminal" evidence="17">
    <location>
        <begin position="497"/>
        <end position="755"/>
    </location>
</feature>
<dbReference type="AlphaFoldDB" id="A8RAD7"/>
<keyword evidence="15" id="KW-0175">Coiled coil</keyword>
<evidence type="ECO:0000256" key="13">
    <source>
        <dbReference type="ARBA" id="ARBA00048988"/>
    </source>
</evidence>
<dbReference type="GO" id="GO:0004527">
    <property type="term" value="F:exonuclease activity"/>
    <property type="evidence" value="ECO:0007669"/>
    <property type="project" value="UniProtKB-KW"/>
</dbReference>
<evidence type="ECO:0000256" key="3">
    <source>
        <dbReference type="ARBA" id="ARBA00022763"/>
    </source>
</evidence>
<evidence type="ECO:0000256" key="5">
    <source>
        <dbReference type="ARBA" id="ARBA00022806"/>
    </source>
</evidence>
<dbReference type="GO" id="GO:0000725">
    <property type="term" value="P:recombinational repair"/>
    <property type="evidence" value="ECO:0007669"/>
    <property type="project" value="TreeGrafter"/>
</dbReference>
<evidence type="ECO:0000259" key="17">
    <source>
        <dbReference type="PROSITE" id="PS51217"/>
    </source>
</evidence>
<dbReference type="Gene3D" id="3.90.320.10">
    <property type="match status" value="1"/>
</dbReference>
<evidence type="ECO:0000313" key="18">
    <source>
        <dbReference type="EMBL" id="EDP11603.1"/>
    </source>
</evidence>
<accession>A8RAD7</accession>
<evidence type="ECO:0000256" key="1">
    <source>
        <dbReference type="ARBA" id="ARBA00022722"/>
    </source>
</evidence>
<dbReference type="GO" id="GO:0005524">
    <property type="term" value="F:ATP binding"/>
    <property type="evidence" value="ECO:0007669"/>
    <property type="project" value="UniProtKB-UniRule"/>
</dbReference>
<dbReference type="Pfam" id="PF13361">
    <property type="entry name" value="UvrD_C"/>
    <property type="match status" value="1"/>
</dbReference>